<dbReference type="Proteomes" id="UP000199245">
    <property type="component" value="Unassembled WGS sequence"/>
</dbReference>
<accession>A0A1G7JTZ9</accession>
<evidence type="ECO:0000313" key="1">
    <source>
        <dbReference type="EMBL" id="SDF28413.1"/>
    </source>
</evidence>
<dbReference type="RefSeq" id="WP_057019405.1">
    <property type="nucleotide sequence ID" value="NZ_FMZW01000050.1"/>
</dbReference>
<dbReference type="AlphaFoldDB" id="A0A1G7JTZ9"/>
<protein>
    <submittedName>
        <fullName evidence="1">Uncharacterized protein</fullName>
    </submittedName>
</protein>
<name>A0A1G7JTZ9_9BRAD</name>
<proteinExistence type="predicted"/>
<sequence>MTDTTAQTARLMKVTEAIVAELNRQGVAEAVADLGFDPLEMARVAIRAADGDVVPFRRPQT</sequence>
<evidence type="ECO:0000313" key="2">
    <source>
        <dbReference type="Proteomes" id="UP000199245"/>
    </source>
</evidence>
<gene>
    <name evidence="1" type="ORF">SAMN05216337_105013</name>
</gene>
<dbReference type="EMBL" id="FMZW01000050">
    <property type="protein sequence ID" value="SDF28413.1"/>
    <property type="molecule type" value="Genomic_DNA"/>
</dbReference>
<reference evidence="1 2" key="1">
    <citation type="submission" date="2016-10" db="EMBL/GenBank/DDBJ databases">
        <authorList>
            <person name="de Groot N.N."/>
        </authorList>
    </citation>
    <scope>NUCLEOTIDE SEQUENCE [LARGE SCALE GENOMIC DNA]</scope>
    <source>
        <strain evidence="1 2">R5</strain>
    </source>
</reference>
<organism evidence="1 2">
    <name type="scientific">Bradyrhizobium brasilense</name>
    <dbReference type="NCBI Taxonomy" id="1419277"/>
    <lineage>
        <taxon>Bacteria</taxon>
        <taxon>Pseudomonadati</taxon>
        <taxon>Pseudomonadota</taxon>
        <taxon>Alphaproteobacteria</taxon>
        <taxon>Hyphomicrobiales</taxon>
        <taxon>Nitrobacteraceae</taxon>
        <taxon>Bradyrhizobium</taxon>
    </lineage>
</organism>